<dbReference type="GeneID" id="87938523"/>
<accession>A0AAX4I1P1</accession>
<evidence type="ECO:0000313" key="2">
    <source>
        <dbReference type="Proteomes" id="UP001322277"/>
    </source>
</evidence>
<sequence length="319" mass="36605">MTRNITESFLGLSILDAPITRARVIDYVIERNLQKTSEWELITEDHPCFAPALEFRDQWGIRSEVWNNFSRLLQGWRQLPLILLHNPSNTHDMAFEEMIQGYTLNWISEQLATSHLSIPQVPILDVCSFFSDGDLQAMDETTRYEAVEASYDLTESILAILKPRVILSCQCATQGYSEAGQEVRRRASNLVARQLGSTIKDAVAKRASPIDIQGHRVWVVKGFHPSALRHRPDNEPDLLRLFEEIYEPYTRWKRPAVIETLEQTIIGIETLLSSLEICRSRLEDLCLRKKHVRTTTQLIAELEQSRKGFQSVVQCLKAS</sequence>
<evidence type="ECO:0000313" key="1">
    <source>
        <dbReference type="EMBL" id="WQF77006.1"/>
    </source>
</evidence>
<name>A0AAX4I1P1_9PEZI</name>
<organism evidence="1 2">
    <name type="scientific">Colletotrichum destructivum</name>
    <dbReference type="NCBI Taxonomy" id="34406"/>
    <lineage>
        <taxon>Eukaryota</taxon>
        <taxon>Fungi</taxon>
        <taxon>Dikarya</taxon>
        <taxon>Ascomycota</taxon>
        <taxon>Pezizomycotina</taxon>
        <taxon>Sordariomycetes</taxon>
        <taxon>Hypocreomycetidae</taxon>
        <taxon>Glomerellales</taxon>
        <taxon>Glomerellaceae</taxon>
        <taxon>Colletotrichum</taxon>
        <taxon>Colletotrichum destructivum species complex</taxon>
    </lineage>
</organism>
<dbReference type="KEGG" id="cdet:87938523"/>
<proteinExistence type="predicted"/>
<keyword evidence="2" id="KW-1185">Reference proteome</keyword>
<gene>
    <name evidence="1" type="ORF">CDEST_02020</name>
</gene>
<reference evidence="2" key="1">
    <citation type="journal article" date="2023" name="bioRxiv">
        <title>Complete genome of the Medicago anthracnose fungus, Colletotrichum destructivum, reveals a mini-chromosome-like region within a core chromosome.</title>
        <authorList>
            <person name="Lapalu N."/>
            <person name="Simon A."/>
            <person name="Lu A."/>
            <person name="Plaumann P.-L."/>
            <person name="Amselem J."/>
            <person name="Pigne S."/>
            <person name="Auger A."/>
            <person name="Koch C."/>
            <person name="Dallery J.-F."/>
            <person name="O'Connell R.J."/>
        </authorList>
    </citation>
    <scope>NUCLEOTIDE SEQUENCE [LARGE SCALE GENOMIC DNA]</scope>
    <source>
        <strain evidence="2">CBS 520.97</strain>
    </source>
</reference>
<dbReference type="EMBL" id="CP137305">
    <property type="protein sequence ID" value="WQF77006.1"/>
    <property type="molecule type" value="Genomic_DNA"/>
</dbReference>
<dbReference type="RefSeq" id="XP_062774230.1">
    <property type="nucleotide sequence ID" value="XM_062918179.1"/>
</dbReference>
<dbReference type="Proteomes" id="UP001322277">
    <property type="component" value="Chromosome 1"/>
</dbReference>
<dbReference type="AlphaFoldDB" id="A0AAX4I1P1"/>
<protein>
    <submittedName>
        <fullName evidence="1">Uncharacterized protein</fullName>
    </submittedName>
</protein>